<dbReference type="Pfam" id="PF13578">
    <property type="entry name" value="Methyltransf_24"/>
    <property type="match status" value="1"/>
</dbReference>
<dbReference type="OrthoDB" id="186626at2759"/>
<dbReference type="Gene3D" id="3.40.50.150">
    <property type="entry name" value="Vaccinia Virus protein VP39"/>
    <property type="match status" value="1"/>
</dbReference>
<evidence type="ECO:0000256" key="1">
    <source>
        <dbReference type="SAM" id="SignalP"/>
    </source>
</evidence>
<accession>A0A8J2SWP1</accession>
<dbReference type="Proteomes" id="UP000789595">
    <property type="component" value="Unassembled WGS sequence"/>
</dbReference>
<evidence type="ECO:0008006" key="4">
    <source>
        <dbReference type="Google" id="ProtNLM"/>
    </source>
</evidence>
<keyword evidence="3" id="KW-1185">Reference proteome</keyword>
<feature type="chain" id="PRO_5035172555" description="Class I SAM-dependent methyltransferase" evidence="1">
    <location>
        <begin position="17"/>
        <end position="360"/>
    </location>
</feature>
<sequence>MLRLAAACAALGGVLALEIAVPVDGNDFLVSLRDGLPPSEMASEARIGARAVIDALRDAGGLGGGCPADDRDCLVEVVAGYIAAREDATRVRWPFEAAYGGPVPRATFQFVITALAAHGVRGGLVEIGAKAGKSFLALLEPWWRSGMGGGGVAVAIDVWGDQDANPDRSGWGGALSDPAAWGAGNRAMLEEHVAAAARAVGDDALRDAVVLLEHSSLDLAPAALRAAAGGEVAVFSVDGCHTFACARSDLELAWAVLAPRGVVVVDDYVASDEWPGVSFAVGAFLAAHADAVPVAYGARRLYLARAPAAPLLFQIFRSFCGATAARRRVDVDSVCTTRAGTGPGGADVLFVRDGADPGSL</sequence>
<dbReference type="SUPFAM" id="SSF53335">
    <property type="entry name" value="S-adenosyl-L-methionine-dependent methyltransferases"/>
    <property type="match status" value="1"/>
</dbReference>
<reference evidence="2" key="1">
    <citation type="submission" date="2021-11" db="EMBL/GenBank/DDBJ databases">
        <authorList>
            <consortium name="Genoscope - CEA"/>
            <person name="William W."/>
        </authorList>
    </citation>
    <scope>NUCLEOTIDE SEQUENCE</scope>
</reference>
<gene>
    <name evidence="2" type="ORF">PECAL_6P05470</name>
</gene>
<organism evidence="2 3">
    <name type="scientific">Pelagomonas calceolata</name>
    <dbReference type="NCBI Taxonomy" id="35677"/>
    <lineage>
        <taxon>Eukaryota</taxon>
        <taxon>Sar</taxon>
        <taxon>Stramenopiles</taxon>
        <taxon>Ochrophyta</taxon>
        <taxon>Pelagophyceae</taxon>
        <taxon>Pelagomonadales</taxon>
        <taxon>Pelagomonadaceae</taxon>
        <taxon>Pelagomonas</taxon>
    </lineage>
</organism>
<evidence type="ECO:0000313" key="2">
    <source>
        <dbReference type="EMBL" id="CAH0378946.1"/>
    </source>
</evidence>
<dbReference type="InterPro" id="IPR029063">
    <property type="entry name" value="SAM-dependent_MTases_sf"/>
</dbReference>
<evidence type="ECO:0000313" key="3">
    <source>
        <dbReference type="Proteomes" id="UP000789595"/>
    </source>
</evidence>
<keyword evidence="1" id="KW-0732">Signal</keyword>
<protein>
    <recommendedName>
        <fullName evidence="4">Class I SAM-dependent methyltransferase</fullName>
    </recommendedName>
</protein>
<feature type="signal peptide" evidence="1">
    <location>
        <begin position="1"/>
        <end position="16"/>
    </location>
</feature>
<dbReference type="AlphaFoldDB" id="A0A8J2SWP1"/>
<dbReference type="EMBL" id="CAKKNE010000006">
    <property type="protein sequence ID" value="CAH0378946.1"/>
    <property type="molecule type" value="Genomic_DNA"/>
</dbReference>
<proteinExistence type="predicted"/>
<comment type="caution">
    <text evidence="2">The sequence shown here is derived from an EMBL/GenBank/DDBJ whole genome shotgun (WGS) entry which is preliminary data.</text>
</comment>
<name>A0A8J2SWP1_9STRA</name>